<dbReference type="SMART" id="SM00060">
    <property type="entry name" value="FN3"/>
    <property type="match status" value="2"/>
</dbReference>
<evidence type="ECO:0000259" key="5">
    <source>
        <dbReference type="PROSITE" id="PS50853"/>
    </source>
</evidence>
<dbReference type="CDD" id="cd00063">
    <property type="entry name" value="FN3"/>
    <property type="match status" value="2"/>
</dbReference>
<keyword evidence="3" id="KW-0393">Immunoglobulin domain</keyword>
<dbReference type="PANTHER" id="PTHR44170">
    <property type="entry name" value="PROTEIN SIDEKICK"/>
    <property type="match status" value="1"/>
</dbReference>
<evidence type="ECO:0000313" key="6">
    <source>
        <dbReference type="EMBL" id="MEQ2218795.1"/>
    </source>
</evidence>
<dbReference type="Pfam" id="PF00041">
    <property type="entry name" value="fn3"/>
    <property type="match status" value="2"/>
</dbReference>
<dbReference type="InterPro" id="IPR036179">
    <property type="entry name" value="Ig-like_dom_sf"/>
</dbReference>
<keyword evidence="2" id="KW-1015">Disulfide bond</keyword>
<dbReference type="InterPro" id="IPR003598">
    <property type="entry name" value="Ig_sub2"/>
</dbReference>
<proteinExistence type="predicted"/>
<organism evidence="6 7">
    <name type="scientific">Xenoophorus captivus</name>
    <dbReference type="NCBI Taxonomy" id="1517983"/>
    <lineage>
        <taxon>Eukaryota</taxon>
        <taxon>Metazoa</taxon>
        <taxon>Chordata</taxon>
        <taxon>Craniata</taxon>
        <taxon>Vertebrata</taxon>
        <taxon>Euteleostomi</taxon>
        <taxon>Actinopterygii</taxon>
        <taxon>Neopterygii</taxon>
        <taxon>Teleostei</taxon>
        <taxon>Neoteleostei</taxon>
        <taxon>Acanthomorphata</taxon>
        <taxon>Ovalentaria</taxon>
        <taxon>Atherinomorphae</taxon>
        <taxon>Cyprinodontiformes</taxon>
        <taxon>Goodeidae</taxon>
        <taxon>Xenoophorus</taxon>
    </lineage>
</organism>
<dbReference type="InterPro" id="IPR007110">
    <property type="entry name" value="Ig-like_dom"/>
</dbReference>
<comment type="caution">
    <text evidence="6">The sequence shown here is derived from an EMBL/GenBank/DDBJ whole genome shotgun (WGS) entry which is preliminary data.</text>
</comment>
<protein>
    <submittedName>
        <fullName evidence="6">Uncharacterized protein</fullName>
    </submittedName>
</protein>
<dbReference type="SUPFAM" id="SSF48726">
    <property type="entry name" value="Immunoglobulin"/>
    <property type="match status" value="1"/>
</dbReference>
<gene>
    <name evidence="6" type="ORF">XENOCAPTIV_008287</name>
</gene>
<dbReference type="PROSITE" id="PS50835">
    <property type="entry name" value="IG_LIKE"/>
    <property type="match status" value="1"/>
</dbReference>
<feature type="domain" description="Ig-like" evidence="4">
    <location>
        <begin position="1"/>
        <end position="71"/>
    </location>
</feature>
<dbReference type="InterPro" id="IPR013098">
    <property type="entry name" value="Ig_I-set"/>
</dbReference>
<evidence type="ECO:0000256" key="1">
    <source>
        <dbReference type="ARBA" id="ARBA00022737"/>
    </source>
</evidence>
<keyword evidence="1" id="KW-0677">Repeat</keyword>
<dbReference type="EMBL" id="JAHRIN010077588">
    <property type="protein sequence ID" value="MEQ2218795.1"/>
    <property type="molecule type" value="Genomic_DNA"/>
</dbReference>
<dbReference type="SMART" id="SM00408">
    <property type="entry name" value="IGc2"/>
    <property type="match status" value="1"/>
</dbReference>
<dbReference type="PRINTS" id="PR00014">
    <property type="entry name" value="FNTYPEIII"/>
</dbReference>
<dbReference type="Pfam" id="PF07679">
    <property type="entry name" value="I-set"/>
    <property type="match status" value="1"/>
</dbReference>
<dbReference type="Gene3D" id="2.60.40.10">
    <property type="entry name" value="Immunoglobulins"/>
    <property type="match status" value="3"/>
</dbReference>
<dbReference type="InterPro" id="IPR013783">
    <property type="entry name" value="Ig-like_fold"/>
</dbReference>
<dbReference type="SUPFAM" id="SSF49265">
    <property type="entry name" value="Fibronectin type III"/>
    <property type="match status" value="1"/>
</dbReference>
<evidence type="ECO:0000313" key="7">
    <source>
        <dbReference type="Proteomes" id="UP001434883"/>
    </source>
</evidence>
<evidence type="ECO:0000256" key="3">
    <source>
        <dbReference type="ARBA" id="ARBA00023319"/>
    </source>
</evidence>
<reference evidence="6 7" key="1">
    <citation type="submission" date="2021-06" db="EMBL/GenBank/DDBJ databases">
        <authorList>
            <person name="Palmer J.M."/>
        </authorList>
    </citation>
    <scope>NUCLEOTIDE SEQUENCE [LARGE SCALE GENOMIC DNA]</scope>
    <source>
        <strain evidence="6 7">XC_2019</strain>
        <tissue evidence="6">Muscle</tissue>
    </source>
</reference>
<sequence>MPAGSVNLTCVAVGSPMPLVKWMSGEVELTLEDEQSLGRNILQLTNIQQSANYTCVAISTLGMIETTAQVFVKALPKKPTFLKVTETTATSVTLTWESGNTEPVSYYLVQYRSKSPDNGFQEINGVASTRYSISGLSPFSEYEFRVLASNSIGRGPPSSIVEIRTGEQAPSSPPLYIRARLLSSTTILVEWEPPEESNGQLQGYRIYYSSEPNDPLSSWQTHNINDSKFTSITGLMPNITYSLRMLGFTSMGDGPLSDVLQIKTQQGGKCPPQCASVKHIYNI</sequence>
<name>A0ABV0SEZ5_9TELE</name>
<accession>A0ABV0SEZ5</accession>
<keyword evidence="7" id="KW-1185">Reference proteome</keyword>
<dbReference type="InterPro" id="IPR003961">
    <property type="entry name" value="FN3_dom"/>
</dbReference>
<feature type="domain" description="Fibronectin type-III" evidence="5">
    <location>
        <begin position="78"/>
        <end position="168"/>
    </location>
</feature>
<dbReference type="PANTHER" id="PTHR44170:SF6">
    <property type="entry name" value="CONTACTIN"/>
    <property type="match status" value="1"/>
</dbReference>
<dbReference type="Proteomes" id="UP001434883">
    <property type="component" value="Unassembled WGS sequence"/>
</dbReference>
<evidence type="ECO:0000256" key="2">
    <source>
        <dbReference type="ARBA" id="ARBA00023157"/>
    </source>
</evidence>
<dbReference type="PROSITE" id="PS50853">
    <property type="entry name" value="FN3"/>
    <property type="match status" value="2"/>
</dbReference>
<feature type="domain" description="Fibronectin type-III" evidence="5">
    <location>
        <begin position="173"/>
        <end position="267"/>
    </location>
</feature>
<dbReference type="InterPro" id="IPR036116">
    <property type="entry name" value="FN3_sf"/>
</dbReference>
<evidence type="ECO:0000259" key="4">
    <source>
        <dbReference type="PROSITE" id="PS50835"/>
    </source>
</evidence>